<protein>
    <recommendedName>
        <fullName evidence="4">NB-ARC domain-containing protein</fullName>
    </recommendedName>
</protein>
<reference evidence="3" key="2">
    <citation type="submission" date="2013-12" db="EMBL/GenBank/DDBJ databases">
        <authorList>
            <person name="Yu Y."/>
            <person name="Lee S."/>
            <person name="de Baynast K."/>
            <person name="Wissotski M."/>
            <person name="Liu L."/>
            <person name="Talag J."/>
            <person name="Goicoechea J."/>
            <person name="Angelova A."/>
            <person name="Jetty R."/>
            <person name="Kudrna D."/>
            <person name="Golser W."/>
            <person name="Rivera L."/>
            <person name="Zhang J."/>
            <person name="Wing R."/>
        </authorList>
    </citation>
    <scope>NUCLEOTIDE SEQUENCE</scope>
</reference>
<dbReference type="EnsemblPlants" id="LPERR11G06460.1">
    <property type="protein sequence ID" value="LPERR11G06460.1"/>
    <property type="gene ID" value="LPERR11G06460"/>
</dbReference>
<evidence type="ECO:0008006" key="4">
    <source>
        <dbReference type="Google" id="ProtNLM"/>
    </source>
</evidence>
<name>A0A0D9XQH1_9ORYZ</name>
<organism evidence="2 3">
    <name type="scientific">Leersia perrieri</name>
    <dbReference type="NCBI Taxonomy" id="77586"/>
    <lineage>
        <taxon>Eukaryota</taxon>
        <taxon>Viridiplantae</taxon>
        <taxon>Streptophyta</taxon>
        <taxon>Embryophyta</taxon>
        <taxon>Tracheophyta</taxon>
        <taxon>Spermatophyta</taxon>
        <taxon>Magnoliopsida</taxon>
        <taxon>Liliopsida</taxon>
        <taxon>Poales</taxon>
        <taxon>Poaceae</taxon>
        <taxon>BOP clade</taxon>
        <taxon>Oryzoideae</taxon>
        <taxon>Oryzeae</taxon>
        <taxon>Oryzinae</taxon>
        <taxon>Leersia</taxon>
    </lineage>
</organism>
<reference evidence="2 3" key="1">
    <citation type="submission" date="2012-08" db="EMBL/GenBank/DDBJ databases">
        <title>Oryza genome evolution.</title>
        <authorList>
            <person name="Wing R.A."/>
        </authorList>
    </citation>
    <scope>NUCLEOTIDE SEQUENCE</scope>
</reference>
<evidence type="ECO:0000256" key="1">
    <source>
        <dbReference type="SAM" id="MobiDB-lite"/>
    </source>
</evidence>
<accession>A0A0D9XQH1</accession>
<evidence type="ECO:0000313" key="3">
    <source>
        <dbReference type="Proteomes" id="UP000032180"/>
    </source>
</evidence>
<reference evidence="2" key="3">
    <citation type="submission" date="2015-04" db="UniProtKB">
        <authorList>
            <consortium name="EnsemblPlants"/>
        </authorList>
    </citation>
    <scope>IDENTIFICATION</scope>
</reference>
<sequence>MKKSHFPLKLLSPGPQNSRKANGHRKHWTTQYFVATMHDVNQIKIMDGPLPCIEGLYIVSLPKLDKVPQGIESLKSLKKIWVMNLHKDFRTRWNDNGMHPELLLVHHPELL</sequence>
<keyword evidence="3" id="KW-1185">Reference proteome</keyword>
<feature type="region of interest" description="Disordered" evidence="1">
    <location>
        <begin position="1"/>
        <end position="24"/>
    </location>
</feature>
<dbReference type="HOGENOM" id="CLU_2162041_0_0_1"/>
<evidence type="ECO:0000313" key="2">
    <source>
        <dbReference type="EnsemblPlants" id="LPERR11G06460.1"/>
    </source>
</evidence>
<dbReference type="Proteomes" id="UP000032180">
    <property type="component" value="Chromosome 11"/>
</dbReference>
<dbReference type="AlphaFoldDB" id="A0A0D9XQH1"/>
<proteinExistence type="predicted"/>
<dbReference type="Gramene" id="LPERR11G06460.1">
    <property type="protein sequence ID" value="LPERR11G06460.1"/>
    <property type="gene ID" value="LPERR11G06460"/>
</dbReference>